<dbReference type="InterPro" id="IPR003386">
    <property type="entry name" value="LACT/PDAT_acylTrfase"/>
</dbReference>
<accession>A0AA85BF08</accession>
<dbReference type="SUPFAM" id="SSF53474">
    <property type="entry name" value="alpha/beta-Hydrolases"/>
    <property type="match status" value="1"/>
</dbReference>
<organism evidence="1 2">
    <name type="scientific">Schistosoma mattheei</name>
    <dbReference type="NCBI Taxonomy" id="31246"/>
    <lineage>
        <taxon>Eukaryota</taxon>
        <taxon>Metazoa</taxon>
        <taxon>Spiralia</taxon>
        <taxon>Lophotrochozoa</taxon>
        <taxon>Platyhelminthes</taxon>
        <taxon>Trematoda</taxon>
        <taxon>Digenea</taxon>
        <taxon>Strigeidida</taxon>
        <taxon>Schistosomatoidea</taxon>
        <taxon>Schistosomatidae</taxon>
        <taxon>Schistosoma</taxon>
    </lineage>
</organism>
<reference evidence="2" key="1">
    <citation type="submission" date="2023-11" db="UniProtKB">
        <authorList>
            <consortium name="WormBaseParasite"/>
        </authorList>
    </citation>
    <scope>IDENTIFICATION</scope>
</reference>
<proteinExistence type="predicted"/>
<sequence>MNNLNYKLHVILVLIILTLFFDYQFAGHTKNILLKYMDENISNPIILIPGLGGAQAYCQLKQSKSNEFPIWLNLFYMMIPEKLRHYFGLYLNPITLNSENTDTYEWFSFFNYFGRLVNSLLQNKFFIKNFTLRGAPYDFRRLTYENTDFMNKLKLLVEETYTNANRRPVVLLGHSMGSLYTLNFLNKQTKSWKKKYIKSYISVSAPFGGAVKALLSVITGDNFGIFYRKPLSFRPILRSFSSVISNIPDPRIWSSNNVLITTPDKNYTAHDYSALFQDIGFPVDFTSTTDKFSCSSTLLSIFFIFSLGRIFSQTISSYPVLILNYTCGLVKDIYDKGVQVVKSN</sequence>
<name>A0AA85BF08_9TREM</name>
<dbReference type="Pfam" id="PF02450">
    <property type="entry name" value="LCAT"/>
    <property type="match status" value="1"/>
</dbReference>
<evidence type="ECO:0000313" key="2">
    <source>
        <dbReference type="WBParaSite" id="SMTH1_4700.1"/>
    </source>
</evidence>
<dbReference type="GO" id="GO:0008374">
    <property type="term" value="F:O-acyltransferase activity"/>
    <property type="evidence" value="ECO:0007669"/>
    <property type="project" value="InterPro"/>
</dbReference>
<dbReference type="AlphaFoldDB" id="A0AA85BF08"/>
<dbReference type="WBParaSite" id="SMTH1_4700.1">
    <property type="protein sequence ID" value="SMTH1_4700.1"/>
    <property type="gene ID" value="SMTH1_4700"/>
</dbReference>
<dbReference type="Gene3D" id="3.40.50.1820">
    <property type="entry name" value="alpha/beta hydrolase"/>
    <property type="match status" value="1"/>
</dbReference>
<dbReference type="InterPro" id="IPR029058">
    <property type="entry name" value="AB_hydrolase_fold"/>
</dbReference>
<dbReference type="PANTHER" id="PTHR11440">
    <property type="entry name" value="LECITHIN-CHOLESTEROL ACYLTRANSFERASE-RELATED"/>
    <property type="match status" value="1"/>
</dbReference>
<dbReference type="GO" id="GO:0006629">
    <property type="term" value="P:lipid metabolic process"/>
    <property type="evidence" value="ECO:0007669"/>
    <property type="project" value="InterPro"/>
</dbReference>
<evidence type="ECO:0000313" key="1">
    <source>
        <dbReference type="Proteomes" id="UP000050791"/>
    </source>
</evidence>
<dbReference type="Proteomes" id="UP000050791">
    <property type="component" value="Unassembled WGS sequence"/>
</dbReference>
<protein>
    <submittedName>
        <fullName evidence="2">Uncharacterized protein</fullName>
    </submittedName>
</protein>